<dbReference type="GO" id="GO:0042910">
    <property type="term" value="F:xenobiotic transmembrane transporter activity"/>
    <property type="evidence" value="ECO:0007669"/>
    <property type="project" value="InterPro"/>
</dbReference>
<proteinExistence type="inferred from homology"/>
<evidence type="ECO:0000313" key="7">
    <source>
        <dbReference type="Proteomes" id="UP000265643"/>
    </source>
</evidence>
<evidence type="ECO:0000256" key="4">
    <source>
        <dbReference type="ARBA" id="ARBA00022448"/>
    </source>
</evidence>
<dbReference type="AlphaFoldDB" id="A0A391P0Z9"/>
<dbReference type="GO" id="GO:0005886">
    <property type="term" value="C:plasma membrane"/>
    <property type="evidence" value="ECO:0007669"/>
    <property type="project" value="TreeGrafter"/>
</dbReference>
<accession>A0A391P0Z9</accession>
<keyword evidence="4" id="KW-0813">Transport</keyword>
<dbReference type="EMBL" id="BHGK01000001">
    <property type="protein sequence ID" value="GCA67634.1"/>
    <property type="molecule type" value="Genomic_DNA"/>
</dbReference>
<evidence type="ECO:0000256" key="5">
    <source>
        <dbReference type="ARBA" id="ARBA00031636"/>
    </source>
</evidence>
<comment type="similarity">
    <text evidence="2">Belongs to the multi antimicrobial extrusion (MATE) (TC 2.A.66.1) family.</text>
</comment>
<evidence type="ECO:0000256" key="3">
    <source>
        <dbReference type="ARBA" id="ARBA00020268"/>
    </source>
</evidence>
<evidence type="ECO:0000256" key="2">
    <source>
        <dbReference type="ARBA" id="ARBA00010199"/>
    </source>
</evidence>
<dbReference type="InterPro" id="IPR050222">
    <property type="entry name" value="MATE_MdtK"/>
</dbReference>
<dbReference type="Pfam" id="PF01554">
    <property type="entry name" value="MatE"/>
    <property type="match status" value="1"/>
</dbReference>
<reference evidence="7" key="1">
    <citation type="submission" date="2018-09" db="EMBL/GenBank/DDBJ databases">
        <title>Draft Genome Sequence of Mediterraneibacter sp. KCTC 15684.</title>
        <authorList>
            <person name="Kim J.S."/>
            <person name="Han K.I."/>
            <person name="Suh M.K."/>
            <person name="Lee K.C."/>
            <person name="Eom M.K."/>
            <person name="Lee J.H."/>
            <person name="Park S.H."/>
            <person name="Kang S.W."/>
            <person name="Park J.E."/>
            <person name="Oh B.S."/>
            <person name="Yu S.Y."/>
            <person name="Choi S.H."/>
            <person name="Lee D.H."/>
            <person name="Yoon H."/>
            <person name="Kim B."/>
            <person name="Yang S.J."/>
            <person name="Lee J.S."/>
        </authorList>
    </citation>
    <scope>NUCLEOTIDE SEQUENCE [LARGE SCALE GENOMIC DNA]</scope>
    <source>
        <strain evidence="7">KCTC 15684</strain>
    </source>
</reference>
<dbReference type="PANTHER" id="PTHR43298">
    <property type="entry name" value="MULTIDRUG RESISTANCE PROTEIN NORM-RELATED"/>
    <property type="match status" value="1"/>
</dbReference>
<evidence type="ECO:0000256" key="1">
    <source>
        <dbReference type="ARBA" id="ARBA00003408"/>
    </source>
</evidence>
<comment type="function">
    <text evidence="1">Multidrug efflux pump.</text>
</comment>
<dbReference type="GO" id="GO:0015297">
    <property type="term" value="F:antiporter activity"/>
    <property type="evidence" value="ECO:0007669"/>
    <property type="project" value="InterPro"/>
</dbReference>
<keyword evidence="7" id="KW-1185">Reference proteome</keyword>
<dbReference type="RefSeq" id="WP_243112793.1">
    <property type="nucleotide sequence ID" value="NZ_BHGK01000001.1"/>
</dbReference>
<evidence type="ECO:0000313" key="6">
    <source>
        <dbReference type="EMBL" id="GCA67634.1"/>
    </source>
</evidence>
<gene>
    <name evidence="6" type="ORF">KGMB01110_20700</name>
</gene>
<dbReference type="InterPro" id="IPR002528">
    <property type="entry name" value="MATE_fam"/>
</dbReference>
<protein>
    <recommendedName>
        <fullName evidence="3">Probable multidrug resistance protein NorM</fullName>
    </recommendedName>
    <alternativeName>
        <fullName evidence="5">Multidrug-efflux transporter</fullName>
    </alternativeName>
</protein>
<name>A0A391P0Z9_9FIRM</name>
<dbReference type="PANTHER" id="PTHR43298:SF2">
    <property type="entry name" value="FMN_FAD EXPORTER YEEO-RELATED"/>
    <property type="match status" value="1"/>
</dbReference>
<comment type="caution">
    <text evidence="6">The sequence shown here is derived from an EMBL/GenBank/DDBJ whole genome shotgun (WGS) entry which is preliminary data.</text>
</comment>
<sequence length="163" mass="17828">MNPSIVLNVLLNLFFLLVLKMTVNGVALATVLSNVISSVLLFRKLLLTTQPVQVERKYFQFDLTVFKRILQIGLPTGLQSAVFAIANIAVQSAINSLGTITIVASSAAFNLEIFAYYIFNSFSQACTTFVGQNYGAGNIEPLKPSCSLILSAWDWLRFASSLP</sequence>
<organism evidence="6 7">
    <name type="scientific">Mediterraneibacter butyricigenes</name>
    <dbReference type="NCBI Taxonomy" id="2316025"/>
    <lineage>
        <taxon>Bacteria</taxon>
        <taxon>Bacillati</taxon>
        <taxon>Bacillota</taxon>
        <taxon>Clostridia</taxon>
        <taxon>Lachnospirales</taxon>
        <taxon>Lachnospiraceae</taxon>
        <taxon>Mediterraneibacter</taxon>
    </lineage>
</organism>
<dbReference type="Proteomes" id="UP000265643">
    <property type="component" value="Unassembled WGS sequence"/>
</dbReference>